<comment type="caution">
    <text evidence="1">The sequence shown here is derived from an EMBL/GenBank/DDBJ whole genome shotgun (WGS) entry which is preliminary data.</text>
</comment>
<evidence type="ECO:0008006" key="3">
    <source>
        <dbReference type="Google" id="ProtNLM"/>
    </source>
</evidence>
<dbReference type="Proteomes" id="UP000623250">
    <property type="component" value="Unassembled WGS sequence"/>
</dbReference>
<accession>A0A8I1KIP9</accession>
<gene>
    <name evidence="1" type="ORF">JDN41_00115</name>
</gene>
<protein>
    <recommendedName>
        <fullName evidence="3">Plasmid encoded RepA protein</fullName>
    </recommendedName>
</protein>
<dbReference type="RefSeq" id="WP_037236066.1">
    <property type="nucleotide sequence ID" value="NZ_JAEMUK010000001.1"/>
</dbReference>
<dbReference type="EMBL" id="JAEMUK010000001">
    <property type="protein sequence ID" value="MBJ7541959.1"/>
    <property type="molecule type" value="Genomic_DNA"/>
</dbReference>
<name>A0A8I1KIP9_9HYPH</name>
<reference evidence="1 2" key="1">
    <citation type="submission" date="2020-12" db="EMBL/GenBank/DDBJ databases">
        <title>Revised draft genomes of Rhodomicrobium vannielii ATCC 17100 and Rhodomicrobium udaipurense JA643.</title>
        <authorList>
            <person name="Conners E.M."/>
            <person name="Davenport E.J."/>
            <person name="Bose A."/>
        </authorList>
    </citation>
    <scope>NUCLEOTIDE SEQUENCE [LARGE SCALE GENOMIC DNA]</scope>
    <source>
        <strain evidence="1 2">JA643</strain>
    </source>
</reference>
<keyword evidence="2" id="KW-1185">Reference proteome</keyword>
<dbReference type="Pfam" id="PF04796">
    <property type="entry name" value="RepA_C"/>
    <property type="match status" value="1"/>
</dbReference>
<proteinExistence type="predicted"/>
<evidence type="ECO:0000313" key="1">
    <source>
        <dbReference type="EMBL" id="MBJ7541959.1"/>
    </source>
</evidence>
<evidence type="ECO:0000313" key="2">
    <source>
        <dbReference type="Proteomes" id="UP000623250"/>
    </source>
</evidence>
<dbReference type="InterPro" id="IPR006881">
    <property type="entry name" value="RepA_C"/>
</dbReference>
<dbReference type="AlphaFoldDB" id="A0A8I1KIP9"/>
<organism evidence="1 2">
    <name type="scientific">Rhodomicrobium udaipurense</name>
    <dbReference type="NCBI Taxonomy" id="1202716"/>
    <lineage>
        <taxon>Bacteria</taxon>
        <taxon>Pseudomonadati</taxon>
        <taxon>Pseudomonadota</taxon>
        <taxon>Alphaproteobacteria</taxon>
        <taxon>Hyphomicrobiales</taxon>
        <taxon>Hyphomicrobiaceae</taxon>
        <taxon>Rhodomicrobium</taxon>
    </lineage>
</organism>
<sequence>MSSSSLSQVNIRDADLLAELERQRTSPVLEVVVRQLEQKQAKRDELAAMPRDKRRRATTRHEIAEKAPELPDLRHIHSVLAVCGLPYRRQPIETREFERRQGPMKLIVEAGNLTSPENGAKVQQPIPFGPKARLLMMHLCSEAVRQKSATISIADNLTAFMREMGFPATGGKKGTLHAFKEQLNALAAARMTIAVWNGERAKQRYIQPFSEVDIWMPLNPEERMLWPTTLTFSLDFYDSLKKHALPLNAKAVRAFAGSARKLDLYFWLGWRLNNLETTKTISWTALAEQFGSDYDRMDNFRRDFSADLKAIQEVFPKLPTRITEDGLVIAGAGPEVLALPEPRLAKK</sequence>